<dbReference type="AlphaFoldDB" id="A0A7J8B7Q3"/>
<reference evidence="2 3" key="1">
    <citation type="journal article" date="2020" name="Nature">
        <title>Six reference-quality genomes reveal evolution of bat adaptations.</title>
        <authorList>
            <person name="Jebb D."/>
            <person name="Huang Z."/>
            <person name="Pippel M."/>
            <person name="Hughes G.M."/>
            <person name="Lavrichenko K."/>
            <person name="Devanna P."/>
            <person name="Winkler S."/>
            <person name="Jermiin L.S."/>
            <person name="Skirmuntt E.C."/>
            <person name="Katzourakis A."/>
            <person name="Burkitt-Gray L."/>
            <person name="Ray D.A."/>
            <person name="Sullivan K.A.M."/>
            <person name="Roscito J.G."/>
            <person name="Kirilenko B.M."/>
            <person name="Davalos L.M."/>
            <person name="Corthals A.P."/>
            <person name="Power M.L."/>
            <person name="Jones G."/>
            <person name="Ransome R.D."/>
            <person name="Dechmann D.K.N."/>
            <person name="Locatelli A.G."/>
            <person name="Puechmaille S.J."/>
            <person name="Fedrigo O."/>
            <person name="Jarvis E.D."/>
            <person name="Hiller M."/>
            <person name="Vernes S.C."/>
            <person name="Myers E.W."/>
            <person name="Teeling E.C."/>
        </authorList>
    </citation>
    <scope>NUCLEOTIDE SEQUENCE [LARGE SCALE GENOMIC DNA]</scope>
    <source>
        <strain evidence="2">MRouAeg1</strain>
        <tissue evidence="2">Muscle</tissue>
    </source>
</reference>
<name>A0A7J8B7Q3_ROUAE</name>
<organism evidence="2 3">
    <name type="scientific">Rousettus aegyptiacus</name>
    <name type="common">Egyptian fruit bat</name>
    <name type="synonym">Pteropus aegyptiacus</name>
    <dbReference type="NCBI Taxonomy" id="9407"/>
    <lineage>
        <taxon>Eukaryota</taxon>
        <taxon>Metazoa</taxon>
        <taxon>Chordata</taxon>
        <taxon>Craniata</taxon>
        <taxon>Vertebrata</taxon>
        <taxon>Euteleostomi</taxon>
        <taxon>Mammalia</taxon>
        <taxon>Eutheria</taxon>
        <taxon>Laurasiatheria</taxon>
        <taxon>Chiroptera</taxon>
        <taxon>Yinpterochiroptera</taxon>
        <taxon>Pteropodoidea</taxon>
        <taxon>Pteropodidae</taxon>
        <taxon>Rousettinae</taxon>
        <taxon>Rousettus</taxon>
    </lineage>
</organism>
<sequence>MVPATASLPLMTEARDTELVRKAAGWADVGRSSLSGDPTLAAERVSLCLLGLQAAALPARSEAPGNPFSDQRTEQRHSWVHAMQGPASLLPSPPGLAQGWPSPGGAPQPQQGSCPNPEKRPTFLANGTRRKATAARGWRGEACRACPHPLLRSAGCVGGGGQGPRAPEGLRAAARRCHAEGTPSSVCQPTQVLAPCNSRMDPEAAQESF</sequence>
<evidence type="ECO:0000313" key="2">
    <source>
        <dbReference type="EMBL" id="KAF6394496.1"/>
    </source>
</evidence>
<dbReference type="Proteomes" id="UP000593571">
    <property type="component" value="Unassembled WGS sequence"/>
</dbReference>
<gene>
    <name evidence="2" type="ORF">HJG63_010450</name>
</gene>
<protein>
    <submittedName>
        <fullName evidence="2">Uncharacterized protein</fullName>
    </submittedName>
</protein>
<evidence type="ECO:0000256" key="1">
    <source>
        <dbReference type="SAM" id="MobiDB-lite"/>
    </source>
</evidence>
<proteinExistence type="predicted"/>
<dbReference type="EMBL" id="JACASE010000020">
    <property type="protein sequence ID" value="KAF6394496.1"/>
    <property type="molecule type" value="Genomic_DNA"/>
</dbReference>
<feature type="compositionally biased region" description="Low complexity" evidence="1">
    <location>
        <begin position="85"/>
        <end position="113"/>
    </location>
</feature>
<accession>A0A7J8B7Q3</accession>
<feature type="region of interest" description="Disordered" evidence="1">
    <location>
        <begin position="85"/>
        <end position="138"/>
    </location>
</feature>
<evidence type="ECO:0000313" key="3">
    <source>
        <dbReference type="Proteomes" id="UP000593571"/>
    </source>
</evidence>
<comment type="caution">
    <text evidence="2">The sequence shown here is derived from an EMBL/GenBank/DDBJ whole genome shotgun (WGS) entry which is preliminary data.</text>
</comment>
<keyword evidence="3" id="KW-1185">Reference proteome</keyword>